<dbReference type="Proteomes" id="UP000002899">
    <property type="component" value="Chromosome I"/>
</dbReference>
<feature type="transmembrane region" description="Helical" evidence="1">
    <location>
        <begin position="210"/>
        <end position="231"/>
    </location>
</feature>
<keyword evidence="1" id="KW-0472">Membrane</keyword>
<evidence type="ECO:0000256" key="1">
    <source>
        <dbReference type="SAM" id="Phobius"/>
    </source>
</evidence>
<evidence type="ECO:0000313" key="3">
    <source>
        <dbReference type="Proteomes" id="UP000002899"/>
    </source>
</evidence>
<dbReference type="VEuPathDB" id="PiroplasmaDB:BMR1_01G02680"/>
<keyword evidence="3" id="KW-1185">Reference proteome</keyword>
<reference evidence="2 3" key="1">
    <citation type="journal article" date="2012" name="Nucleic Acids Res.">
        <title>Sequencing of the smallest Apicomplexan genome from the human pathogen Babesia microti.</title>
        <authorList>
            <person name="Cornillot E."/>
            <person name="Hadj-Kaddour K."/>
            <person name="Dassouli A."/>
            <person name="Noel B."/>
            <person name="Ranwez V."/>
            <person name="Vacherie B."/>
            <person name="Augagneur Y."/>
            <person name="Bres V."/>
            <person name="Duclos A."/>
            <person name="Randazzo S."/>
            <person name="Carcy B."/>
            <person name="Debierre-Grockiego F."/>
            <person name="Delbecq S."/>
            <person name="Moubri-Menage K."/>
            <person name="Shams-Eldin H."/>
            <person name="Usmani-Brown S."/>
            <person name="Bringaud F."/>
            <person name="Wincker P."/>
            <person name="Vivares C.P."/>
            <person name="Schwarz R.T."/>
            <person name="Schetters T.P."/>
            <person name="Krause P.J."/>
            <person name="Gorenflot A."/>
            <person name="Berry V."/>
            <person name="Barbe V."/>
            <person name="Ben Mamoun C."/>
        </authorList>
    </citation>
    <scope>NUCLEOTIDE SEQUENCE [LARGE SCALE GENOMIC DNA]</scope>
    <source>
        <strain evidence="2 3">RI</strain>
    </source>
</reference>
<evidence type="ECO:0000313" key="2">
    <source>
        <dbReference type="EMBL" id="SIO73401.1"/>
    </source>
</evidence>
<dbReference type="EMBL" id="FO082871">
    <property type="protein sequence ID" value="SIO73401.1"/>
    <property type="molecule type" value="Genomic_DNA"/>
</dbReference>
<evidence type="ECO:0008006" key="4">
    <source>
        <dbReference type="Google" id="ProtNLM"/>
    </source>
</evidence>
<gene>
    <name evidence="2" type="ORF">BMR1_01G02680</name>
</gene>
<proteinExistence type="predicted"/>
<keyword evidence="1" id="KW-1133">Transmembrane helix</keyword>
<feature type="transmembrane region" description="Helical" evidence="1">
    <location>
        <begin position="176"/>
        <end position="198"/>
    </location>
</feature>
<sequence length="323" mass="36994">MNDVGWMNPWVYIRGAYPILGVYGLSDGAWGGHYLRITDPDRRTFVIELIQKLFTMDCESAINYVQVPGKVSGMQHTLLNECGNMSYQIEKGGHHIENALKHINMQYQTLFFTSGLFLTLSSLISCMSSFGISQFPNFVLSFFLLWNGLTLMLLDVPGTPRWAGKYRRHVRKNFRILTRIAGKSAWLAVQGAIALVNIRTMNGNGFFSALLSTTISIFTFTVSFMGFLIAMKKSFRLERVKSSIRQVSKGSYIDCYRKYAVGDPEHGMQFDEFNRMCADHTCGRFQFDIVDLYIIYNVLDEHQKCAINEREFYEWMAGPIVML</sequence>
<dbReference type="RefSeq" id="XP_021337502.1">
    <property type="nucleotide sequence ID" value="XM_021482913.1"/>
</dbReference>
<name>A0A1N6LX07_BABMR</name>
<reference evidence="2 3" key="3">
    <citation type="journal article" date="2016" name="Sci. Rep.">
        <title>Genome-wide diversity and gene expression profiling of Babesia microti isolates identify polymorphic genes that mediate host-pathogen interactions.</title>
        <authorList>
            <person name="Silva J.C."/>
            <person name="Cornillot E."/>
            <person name="McCracken C."/>
            <person name="Usmani-Brown S."/>
            <person name="Dwivedi A."/>
            <person name="Ifeonu O.O."/>
            <person name="Crabtree J."/>
            <person name="Gotia H.T."/>
            <person name="Virji A.Z."/>
            <person name="Reynes C."/>
            <person name="Colinge J."/>
            <person name="Kumar V."/>
            <person name="Lawres L."/>
            <person name="Pazzi J.E."/>
            <person name="Pablo J.V."/>
            <person name="Hung C."/>
            <person name="Brancato J."/>
            <person name="Kumari P."/>
            <person name="Orvis J."/>
            <person name="Tretina K."/>
            <person name="Chibucos M."/>
            <person name="Ott S."/>
            <person name="Sadzewicz L."/>
            <person name="Sengamalay N."/>
            <person name="Shetty A.C."/>
            <person name="Su Q."/>
            <person name="Tallon L."/>
            <person name="Fraser C.M."/>
            <person name="Frutos R."/>
            <person name="Molina D.M."/>
            <person name="Krause P.J."/>
            <person name="Ben Mamoun C."/>
        </authorList>
    </citation>
    <scope>NUCLEOTIDE SEQUENCE [LARGE SCALE GENOMIC DNA]</scope>
    <source>
        <strain evidence="2 3">RI</strain>
    </source>
</reference>
<protein>
    <recommendedName>
        <fullName evidence="4">COPI associated protein</fullName>
    </recommendedName>
</protein>
<dbReference type="GeneID" id="24423606"/>
<dbReference type="KEGG" id="bmic:BMR1_01G02680"/>
<accession>A0A1N6LX07</accession>
<feature type="transmembrane region" description="Helical" evidence="1">
    <location>
        <begin position="138"/>
        <end position="156"/>
    </location>
</feature>
<feature type="transmembrane region" description="Helical" evidence="1">
    <location>
        <begin position="110"/>
        <end position="132"/>
    </location>
</feature>
<dbReference type="AlphaFoldDB" id="A0A1N6LX07"/>
<organism evidence="2 3">
    <name type="scientific">Babesia microti (strain RI)</name>
    <dbReference type="NCBI Taxonomy" id="1133968"/>
    <lineage>
        <taxon>Eukaryota</taxon>
        <taxon>Sar</taxon>
        <taxon>Alveolata</taxon>
        <taxon>Apicomplexa</taxon>
        <taxon>Aconoidasida</taxon>
        <taxon>Piroplasmida</taxon>
        <taxon>Babesiidae</taxon>
        <taxon>Babesia</taxon>
    </lineage>
</organism>
<keyword evidence="1" id="KW-0812">Transmembrane</keyword>
<dbReference type="OrthoDB" id="423534at2759"/>
<reference evidence="2 3" key="2">
    <citation type="journal article" date="2013" name="PLoS ONE">
        <title>Whole genome mapping and re-organization of the nuclear and mitochondrial genomes of Babesia microti isolates.</title>
        <authorList>
            <person name="Cornillot E."/>
            <person name="Dassouli A."/>
            <person name="Garg A."/>
            <person name="Pachikara N."/>
            <person name="Randazzo S."/>
            <person name="Depoix D."/>
            <person name="Carcy B."/>
            <person name="Delbecq S."/>
            <person name="Frutos R."/>
            <person name="Silva J.C."/>
            <person name="Sutton R."/>
            <person name="Krause P.J."/>
            <person name="Mamoun C.B."/>
        </authorList>
    </citation>
    <scope>NUCLEOTIDE SEQUENCE [LARGE SCALE GENOMIC DNA]</scope>
    <source>
        <strain evidence="2 3">RI</strain>
    </source>
</reference>